<comment type="caution">
    <text evidence="2">The sequence shown here is derived from an EMBL/GenBank/DDBJ whole genome shotgun (WGS) entry which is preliminary data.</text>
</comment>
<evidence type="ECO:0000313" key="2">
    <source>
        <dbReference type="EMBL" id="GHC01004.1"/>
    </source>
</evidence>
<reference evidence="2" key="1">
    <citation type="journal article" date="2014" name="Int. J. Syst. Evol. Microbiol.">
        <title>Complete genome sequence of Corynebacterium casei LMG S-19264T (=DSM 44701T), isolated from a smear-ripened cheese.</title>
        <authorList>
            <consortium name="US DOE Joint Genome Institute (JGI-PGF)"/>
            <person name="Walter F."/>
            <person name="Albersmeier A."/>
            <person name="Kalinowski J."/>
            <person name="Ruckert C."/>
        </authorList>
    </citation>
    <scope>NUCLEOTIDE SEQUENCE</scope>
    <source>
        <strain evidence="2">KCTC 12870</strain>
    </source>
</reference>
<dbReference type="InterPro" id="IPR000182">
    <property type="entry name" value="GNAT_dom"/>
</dbReference>
<protein>
    <submittedName>
        <fullName evidence="2">N-acetyltransferase</fullName>
    </submittedName>
</protein>
<sequence>MKTKCGKDLTIRAATADDASALIDFVNQVSGESDSLAFGTGEFGVSVEQEVDILNDFAQSPNKVYLVAVVDERIVGGLSFSAGHRPRIQHCGEFGLSILKEYWGKGIGGSMIDELIAWCHKGGRVTKINLHVRTINQRAIALYMGKGFTVEGKHSNSIKIDGQYFDNYSMGKILDSCV</sequence>
<feature type="domain" description="N-acetyltransferase" evidence="1">
    <location>
        <begin position="9"/>
        <end position="175"/>
    </location>
</feature>
<evidence type="ECO:0000259" key="1">
    <source>
        <dbReference type="PROSITE" id="PS51186"/>
    </source>
</evidence>
<dbReference type="EMBL" id="BMXG01000009">
    <property type="protein sequence ID" value="GHC01004.1"/>
    <property type="molecule type" value="Genomic_DNA"/>
</dbReference>
<dbReference type="InterPro" id="IPR016181">
    <property type="entry name" value="Acyl_CoA_acyltransferase"/>
</dbReference>
<dbReference type="PANTHER" id="PTHR43415:SF3">
    <property type="entry name" value="GNAT-FAMILY ACETYLTRANSFERASE"/>
    <property type="match status" value="1"/>
</dbReference>
<dbReference type="Gene3D" id="3.40.630.30">
    <property type="match status" value="1"/>
</dbReference>
<name>A0A8J3GDE9_9BACT</name>
<gene>
    <name evidence="2" type="ORF">GCM10007047_16730</name>
</gene>
<dbReference type="RefSeq" id="WP_189513987.1">
    <property type="nucleotide sequence ID" value="NZ_BMXG01000009.1"/>
</dbReference>
<dbReference type="CDD" id="cd04301">
    <property type="entry name" value="NAT_SF"/>
    <property type="match status" value="1"/>
</dbReference>
<dbReference type="AlphaFoldDB" id="A0A8J3GDE9"/>
<dbReference type="PROSITE" id="PS51186">
    <property type="entry name" value="GNAT"/>
    <property type="match status" value="1"/>
</dbReference>
<reference evidence="2" key="2">
    <citation type="submission" date="2020-09" db="EMBL/GenBank/DDBJ databases">
        <authorList>
            <person name="Sun Q."/>
            <person name="Kim S."/>
        </authorList>
    </citation>
    <scope>NUCLEOTIDE SEQUENCE</scope>
    <source>
        <strain evidence="2">KCTC 12870</strain>
    </source>
</reference>
<dbReference type="PANTHER" id="PTHR43415">
    <property type="entry name" value="SPERMIDINE N(1)-ACETYLTRANSFERASE"/>
    <property type="match status" value="1"/>
</dbReference>
<dbReference type="SUPFAM" id="SSF55729">
    <property type="entry name" value="Acyl-CoA N-acyltransferases (Nat)"/>
    <property type="match status" value="1"/>
</dbReference>
<evidence type="ECO:0000313" key="3">
    <source>
        <dbReference type="Proteomes" id="UP000642829"/>
    </source>
</evidence>
<proteinExistence type="predicted"/>
<dbReference type="Pfam" id="PF00583">
    <property type="entry name" value="Acetyltransf_1"/>
    <property type="match status" value="1"/>
</dbReference>
<dbReference type="Proteomes" id="UP000642829">
    <property type="component" value="Unassembled WGS sequence"/>
</dbReference>
<organism evidence="2 3">
    <name type="scientific">Cerasicoccus arenae</name>
    <dbReference type="NCBI Taxonomy" id="424488"/>
    <lineage>
        <taxon>Bacteria</taxon>
        <taxon>Pseudomonadati</taxon>
        <taxon>Verrucomicrobiota</taxon>
        <taxon>Opitutia</taxon>
        <taxon>Puniceicoccales</taxon>
        <taxon>Cerasicoccaceae</taxon>
        <taxon>Cerasicoccus</taxon>
    </lineage>
</organism>
<keyword evidence="3" id="KW-1185">Reference proteome</keyword>
<accession>A0A8J3GDE9</accession>
<dbReference type="GO" id="GO:0016747">
    <property type="term" value="F:acyltransferase activity, transferring groups other than amino-acyl groups"/>
    <property type="evidence" value="ECO:0007669"/>
    <property type="project" value="InterPro"/>
</dbReference>